<dbReference type="GO" id="GO:0005829">
    <property type="term" value="C:cytosol"/>
    <property type="evidence" value="ECO:0007669"/>
    <property type="project" value="TreeGrafter"/>
</dbReference>
<evidence type="ECO:0000256" key="5">
    <source>
        <dbReference type="ARBA" id="ARBA00022801"/>
    </source>
</evidence>
<dbReference type="GO" id="GO:0006269">
    <property type="term" value="P:DNA replication, synthesis of primer"/>
    <property type="evidence" value="ECO:0007669"/>
    <property type="project" value="UniProtKB-UniRule"/>
</dbReference>
<dbReference type="Pfam" id="PF03796">
    <property type="entry name" value="DnaB_C"/>
    <property type="match status" value="1"/>
</dbReference>
<dbReference type="Gene3D" id="3.40.50.300">
    <property type="entry name" value="P-loop containing nucleotide triphosphate hydrolases"/>
    <property type="match status" value="1"/>
</dbReference>
<dbReference type="PROSITE" id="PS51199">
    <property type="entry name" value="SF4_HELICASE"/>
    <property type="match status" value="1"/>
</dbReference>
<dbReference type="GO" id="GO:1990077">
    <property type="term" value="C:primosome complex"/>
    <property type="evidence" value="ECO:0007669"/>
    <property type="project" value="UniProtKB-UniRule"/>
</dbReference>
<proteinExistence type="inferred from homology"/>
<keyword evidence="2 12" id="KW-0639">Primosome</keyword>
<keyword evidence="7 12" id="KW-0067">ATP-binding</keyword>
<dbReference type="Gene3D" id="1.10.860.10">
    <property type="entry name" value="DNAb Helicase, Chain A"/>
    <property type="match status" value="1"/>
</dbReference>
<dbReference type="PANTHER" id="PTHR30153:SF2">
    <property type="entry name" value="REPLICATIVE DNA HELICASE"/>
    <property type="match status" value="1"/>
</dbReference>
<dbReference type="InterPro" id="IPR007692">
    <property type="entry name" value="DNA_helicase_DnaB"/>
</dbReference>
<dbReference type="GO" id="GO:0003677">
    <property type="term" value="F:DNA binding"/>
    <property type="evidence" value="ECO:0007669"/>
    <property type="project" value="UniProtKB-UniRule"/>
</dbReference>
<evidence type="ECO:0000256" key="7">
    <source>
        <dbReference type="ARBA" id="ARBA00022840"/>
    </source>
</evidence>
<dbReference type="AlphaFoldDB" id="A0A7V0XEY2"/>
<dbReference type="InterPro" id="IPR007693">
    <property type="entry name" value="DNA_helicase_DnaB-like_N"/>
</dbReference>
<dbReference type="InterPro" id="IPR003593">
    <property type="entry name" value="AAA+_ATPase"/>
</dbReference>
<name>A0A7V0XEY2_UNCW3</name>
<comment type="similarity">
    <text evidence="1 12">Belongs to the helicase family. DnaB subfamily.</text>
</comment>
<keyword evidence="3 12" id="KW-0235">DNA replication</keyword>
<comment type="catalytic activity">
    <reaction evidence="10 12">
        <text>ATP + H2O = ADP + phosphate + H(+)</text>
        <dbReference type="Rhea" id="RHEA:13065"/>
        <dbReference type="ChEBI" id="CHEBI:15377"/>
        <dbReference type="ChEBI" id="CHEBI:15378"/>
        <dbReference type="ChEBI" id="CHEBI:30616"/>
        <dbReference type="ChEBI" id="CHEBI:43474"/>
        <dbReference type="ChEBI" id="CHEBI:456216"/>
        <dbReference type="EC" id="5.6.2.3"/>
    </reaction>
</comment>
<evidence type="ECO:0000259" key="13">
    <source>
        <dbReference type="PROSITE" id="PS51199"/>
    </source>
</evidence>
<keyword evidence="4 12" id="KW-0547">Nucleotide-binding</keyword>
<dbReference type="InterPro" id="IPR027417">
    <property type="entry name" value="P-loop_NTPase"/>
</dbReference>
<dbReference type="InterPro" id="IPR016136">
    <property type="entry name" value="DNA_helicase_N/primase_C"/>
</dbReference>
<dbReference type="GO" id="GO:0005524">
    <property type="term" value="F:ATP binding"/>
    <property type="evidence" value="ECO:0007669"/>
    <property type="project" value="UniProtKB-UniRule"/>
</dbReference>
<sequence>MDEIAGRRPPQSLEAEAAVLGAMLLRGDAVARVLEVLGHDPAHFYLEAHRKVYAATLACFDAGRPADVVTVAAELKHRRELDGIGGLPFLSGLLESVLTTAHCTEHARLVLEKSVQRQLIGTATEIVQKSYDDTRPVDELLDDAEQRIFDIRQAGTRQGFQVVKDLLMPEMERIERAAQEKRLITGVETGFPDLDEKTSGFQKGDLIIIAGRPSMGKTALALNIAVNASLRSKTREPVAIFSLEMSTEALVQRLICAEADVSMKNLRRGMLSRADRARLSNALGPLKETQIYIDDSPALNALDIRARARRLKAEVPLGLIIIDYLQLMEAHHTGRRERNRQQEISDTTRALKAMAKELDTPVAVLSQLSRAAEARPDKRPQLADLRESGAIEQDADLVLLLYRAKFYKPAAPDVTNLADVIIAKQRNGPLGLIQLTFLDECMRFENPYLASAGAPAEDARPAP</sequence>
<dbReference type="GO" id="GO:0016787">
    <property type="term" value="F:hydrolase activity"/>
    <property type="evidence" value="ECO:0007669"/>
    <property type="project" value="UniProtKB-KW"/>
</dbReference>
<dbReference type="FunFam" id="1.10.860.10:FF:000001">
    <property type="entry name" value="Replicative DNA helicase"/>
    <property type="match status" value="1"/>
</dbReference>
<dbReference type="SUPFAM" id="SSF48024">
    <property type="entry name" value="N-terminal domain of DnaB helicase"/>
    <property type="match status" value="1"/>
</dbReference>
<evidence type="ECO:0000256" key="6">
    <source>
        <dbReference type="ARBA" id="ARBA00022806"/>
    </source>
</evidence>
<dbReference type="NCBIfam" id="TIGR00665">
    <property type="entry name" value="DnaB"/>
    <property type="match status" value="1"/>
</dbReference>
<keyword evidence="8 12" id="KW-0238">DNA-binding</keyword>
<evidence type="ECO:0000256" key="12">
    <source>
        <dbReference type="RuleBase" id="RU362085"/>
    </source>
</evidence>
<dbReference type="SUPFAM" id="SSF52540">
    <property type="entry name" value="P-loop containing nucleoside triphosphate hydrolases"/>
    <property type="match status" value="1"/>
</dbReference>
<comment type="caution">
    <text evidence="14">The sequence shown here is derived from an EMBL/GenBank/DDBJ whole genome shotgun (WGS) entry which is preliminary data.</text>
</comment>
<evidence type="ECO:0000256" key="1">
    <source>
        <dbReference type="ARBA" id="ARBA00008428"/>
    </source>
</evidence>
<dbReference type="GO" id="GO:0043139">
    <property type="term" value="F:5'-3' DNA helicase activity"/>
    <property type="evidence" value="ECO:0007669"/>
    <property type="project" value="UniProtKB-EC"/>
</dbReference>
<dbReference type="SMART" id="SM00382">
    <property type="entry name" value="AAA"/>
    <property type="match status" value="1"/>
</dbReference>
<dbReference type="InterPro" id="IPR007694">
    <property type="entry name" value="DNA_helicase_DnaB-like_C"/>
</dbReference>
<dbReference type="InterPro" id="IPR036185">
    <property type="entry name" value="DNA_heli_DnaB-like_N_sf"/>
</dbReference>
<dbReference type="Proteomes" id="UP000885672">
    <property type="component" value="Unassembled WGS sequence"/>
</dbReference>
<evidence type="ECO:0000256" key="3">
    <source>
        <dbReference type="ARBA" id="ARBA00022705"/>
    </source>
</evidence>
<dbReference type="PANTHER" id="PTHR30153">
    <property type="entry name" value="REPLICATIVE DNA HELICASE DNAB"/>
    <property type="match status" value="1"/>
</dbReference>
<organism evidence="14">
    <name type="scientific">candidate division WOR-3 bacterium</name>
    <dbReference type="NCBI Taxonomy" id="2052148"/>
    <lineage>
        <taxon>Bacteria</taxon>
        <taxon>Bacteria division WOR-3</taxon>
    </lineage>
</organism>
<keyword evidence="5 12" id="KW-0378">Hydrolase</keyword>
<keyword evidence="6 12" id="KW-0347">Helicase</keyword>
<gene>
    <name evidence="14" type="primary">dnaB</name>
    <name evidence="14" type="ORF">ENN51_04590</name>
</gene>
<feature type="domain" description="SF4 helicase" evidence="13">
    <location>
        <begin position="180"/>
        <end position="451"/>
    </location>
</feature>
<accession>A0A7V0XEY2</accession>
<dbReference type="Pfam" id="PF00772">
    <property type="entry name" value="DnaB"/>
    <property type="match status" value="1"/>
</dbReference>
<feature type="non-terminal residue" evidence="14">
    <location>
        <position position="463"/>
    </location>
</feature>
<evidence type="ECO:0000256" key="8">
    <source>
        <dbReference type="ARBA" id="ARBA00023125"/>
    </source>
</evidence>
<comment type="function">
    <text evidence="12">The main replicative DNA helicase, it participates in initiation and elongation during chromosome replication. Travels ahead of the DNA replisome, separating dsDNA into templates for DNA synthesis. A processive ATP-dependent 5'-3' DNA helicase it has DNA-dependent ATPase activity.</text>
</comment>
<dbReference type="CDD" id="cd00984">
    <property type="entry name" value="DnaB_C"/>
    <property type="match status" value="1"/>
</dbReference>
<evidence type="ECO:0000256" key="4">
    <source>
        <dbReference type="ARBA" id="ARBA00022741"/>
    </source>
</evidence>
<dbReference type="EMBL" id="DSBX01000176">
    <property type="protein sequence ID" value="HDQ99547.1"/>
    <property type="molecule type" value="Genomic_DNA"/>
</dbReference>
<evidence type="ECO:0000256" key="9">
    <source>
        <dbReference type="ARBA" id="ARBA00023235"/>
    </source>
</evidence>
<reference evidence="14" key="1">
    <citation type="journal article" date="2020" name="mSystems">
        <title>Genome- and Community-Level Interaction Insights into Carbon Utilization and Element Cycling Functions of Hydrothermarchaeota in Hydrothermal Sediment.</title>
        <authorList>
            <person name="Zhou Z."/>
            <person name="Liu Y."/>
            <person name="Xu W."/>
            <person name="Pan J."/>
            <person name="Luo Z.H."/>
            <person name="Li M."/>
        </authorList>
    </citation>
    <scope>NUCLEOTIDE SEQUENCE [LARGE SCALE GENOMIC DNA]</scope>
    <source>
        <strain evidence="14">SpSt-1182</strain>
    </source>
</reference>
<evidence type="ECO:0000313" key="14">
    <source>
        <dbReference type="EMBL" id="HDQ99547.1"/>
    </source>
</evidence>
<dbReference type="EC" id="5.6.2.3" evidence="11 12"/>
<evidence type="ECO:0000256" key="10">
    <source>
        <dbReference type="ARBA" id="ARBA00048954"/>
    </source>
</evidence>
<protein>
    <recommendedName>
        <fullName evidence="11 12">Replicative DNA helicase</fullName>
        <ecNumber evidence="11 12">5.6.2.3</ecNumber>
    </recommendedName>
</protein>
<keyword evidence="9" id="KW-0413">Isomerase</keyword>
<evidence type="ECO:0000256" key="2">
    <source>
        <dbReference type="ARBA" id="ARBA00022515"/>
    </source>
</evidence>
<evidence type="ECO:0000256" key="11">
    <source>
        <dbReference type="NCBIfam" id="TIGR00665"/>
    </source>
</evidence>